<keyword evidence="2" id="KW-0732">Signal</keyword>
<dbReference type="InterPro" id="IPR028081">
    <property type="entry name" value="Leu-bd"/>
</dbReference>
<dbReference type="Pfam" id="PF13458">
    <property type="entry name" value="Peripla_BP_6"/>
    <property type="match status" value="1"/>
</dbReference>
<dbReference type="CDD" id="cd06342">
    <property type="entry name" value="PBP1_ABC_LIVBP-like"/>
    <property type="match status" value="1"/>
</dbReference>
<dbReference type="Gene3D" id="3.40.50.2300">
    <property type="match status" value="2"/>
</dbReference>
<evidence type="ECO:0000256" key="1">
    <source>
        <dbReference type="ARBA" id="ARBA00010062"/>
    </source>
</evidence>
<evidence type="ECO:0000256" key="2">
    <source>
        <dbReference type="ARBA" id="ARBA00022729"/>
    </source>
</evidence>
<name>A0A5Q6RZB2_9ACTN</name>
<comment type="similarity">
    <text evidence="1">Belongs to the leucine-binding protein family.</text>
</comment>
<evidence type="ECO:0000256" key="3">
    <source>
        <dbReference type="SAM" id="MobiDB-lite"/>
    </source>
</evidence>
<proteinExistence type="inferred from homology"/>
<dbReference type="InterPro" id="IPR028082">
    <property type="entry name" value="Peripla_BP_I"/>
</dbReference>
<feature type="region of interest" description="Disordered" evidence="3">
    <location>
        <begin position="69"/>
        <end position="89"/>
    </location>
</feature>
<feature type="domain" description="Leucine-binding protein" evidence="4">
    <location>
        <begin position="152"/>
        <end position="481"/>
    </location>
</feature>
<dbReference type="PANTHER" id="PTHR47151:SF2">
    <property type="entry name" value="AMINO ACID BINDING PROTEIN"/>
    <property type="match status" value="1"/>
</dbReference>
<reference evidence="5 6" key="1">
    <citation type="submission" date="2019-09" db="EMBL/GenBank/DDBJ databases">
        <title>Mumia zhuanghuii sp. nov. isolated from the intestinal contents of plateau pika (Ochotona curzoniae) in the Qinghai-Tibet plateau of China.</title>
        <authorList>
            <person name="Tian Z."/>
        </authorList>
    </citation>
    <scope>NUCLEOTIDE SEQUENCE [LARGE SCALE GENOMIC DNA]</scope>
    <source>
        <strain evidence="6">350</strain>
    </source>
</reference>
<dbReference type="OrthoDB" id="9772589at2"/>
<dbReference type="PANTHER" id="PTHR47151">
    <property type="entry name" value="LEU/ILE/VAL-BINDING ABC TRANSPORTER SUBUNIT"/>
    <property type="match status" value="1"/>
</dbReference>
<dbReference type="EMBL" id="VDFQ02000002">
    <property type="protein sequence ID" value="KAA1423431.1"/>
    <property type="molecule type" value="Genomic_DNA"/>
</dbReference>
<organism evidence="5 6">
    <name type="scientific">Mumia zhuanghuii</name>
    <dbReference type="NCBI Taxonomy" id="2585211"/>
    <lineage>
        <taxon>Bacteria</taxon>
        <taxon>Bacillati</taxon>
        <taxon>Actinomycetota</taxon>
        <taxon>Actinomycetes</taxon>
        <taxon>Propionibacteriales</taxon>
        <taxon>Nocardioidaceae</taxon>
        <taxon>Mumia</taxon>
    </lineage>
</organism>
<accession>A0A5Q6RZB2</accession>
<sequence length="489" mass="51485">MCGFESRTRHISRCGDRCAVLLFVTPPDAPTDFFRRLTGFHRFITAWIHPRSRRSHCVRTLQLLAWDATSAPPRSGAGPNESEDTTVSRSTKALAAAAVLALTLAACANTDDGDSGDEDSSTPELTVQTAIDAPDDAVSPAGDGSAECPATTTIAYIGAETGANAQLGINIINGVKLAVEEHNANNANCQVTLQTFDTEGDPNKSTGPVTQATNDENIIGVVGLPFSGESKATGTIFEQAGLVHITPSATGPALTQNGWTTFFRALGNDNVQGPAVPKLTEKLDAKTVYVVQDDSEYGVGLAGTATEALGDNVVGSDKVTTGQKDFSATISKILAEKPDAVFYSGYYAEGAPFNQQLVAKGYEGIFIGPDGVKDQEFINQAGDASANAYFTCPCIPGELITSFSDAYKKVSGGDAPGTYSVEGYDAATVLLAGIDEGNQDRAKLKDWVTNYDAQGLSKKFKWDETGELTELAVYGYKVQDGQIVSVGVL</sequence>
<comment type="caution">
    <text evidence="5">The sequence shown here is derived from an EMBL/GenBank/DDBJ whole genome shotgun (WGS) entry which is preliminary data.</text>
</comment>
<gene>
    <name evidence="5" type="ORF">FE697_007435</name>
</gene>
<dbReference type="Proteomes" id="UP000307768">
    <property type="component" value="Unassembled WGS sequence"/>
</dbReference>
<dbReference type="AlphaFoldDB" id="A0A5Q6RZB2"/>
<evidence type="ECO:0000313" key="6">
    <source>
        <dbReference type="Proteomes" id="UP000307768"/>
    </source>
</evidence>
<evidence type="ECO:0000259" key="4">
    <source>
        <dbReference type="Pfam" id="PF13458"/>
    </source>
</evidence>
<protein>
    <submittedName>
        <fullName evidence="5">Branched-chain amino acid ABC transporter substrate-binding protein</fullName>
    </submittedName>
</protein>
<evidence type="ECO:0000313" key="5">
    <source>
        <dbReference type="EMBL" id="KAA1423431.1"/>
    </source>
</evidence>
<dbReference type="SUPFAM" id="SSF53822">
    <property type="entry name" value="Periplasmic binding protein-like I"/>
    <property type="match status" value="1"/>
</dbReference>